<feature type="transmembrane region" description="Helical" evidence="1">
    <location>
        <begin position="142"/>
        <end position="160"/>
    </location>
</feature>
<keyword evidence="1" id="KW-1133">Transmembrane helix</keyword>
<feature type="transmembrane region" description="Helical" evidence="1">
    <location>
        <begin position="81"/>
        <end position="101"/>
    </location>
</feature>
<feature type="transmembrane region" description="Helical" evidence="1">
    <location>
        <begin position="172"/>
        <end position="194"/>
    </location>
</feature>
<feature type="transmembrane region" description="Helical" evidence="1">
    <location>
        <begin position="43"/>
        <end position="69"/>
    </location>
</feature>
<dbReference type="RefSeq" id="WP_244354242.1">
    <property type="nucleotide sequence ID" value="NZ_JAJNNZ010000001.1"/>
</dbReference>
<keyword evidence="1" id="KW-0472">Membrane</keyword>
<name>A0A9X1W7G1_9VIBR</name>
<proteinExistence type="predicted"/>
<dbReference type="AlphaFoldDB" id="A0A9X1W7G1"/>
<keyword evidence="3" id="KW-1185">Reference proteome</keyword>
<dbReference type="Proteomes" id="UP001139488">
    <property type="component" value="Unassembled WGS sequence"/>
</dbReference>
<feature type="transmembrane region" description="Helical" evidence="1">
    <location>
        <begin position="206"/>
        <end position="225"/>
    </location>
</feature>
<evidence type="ECO:0000256" key="1">
    <source>
        <dbReference type="SAM" id="Phobius"/>
    </source>
</evidence>
<feature type="transmembrane region" description="Helical" evidence="1">
    <location>
        <begin position="107"/>
        <end position="130"/>
    </location>
</feature>
<protein>
    <submittedName>
        <fullName evidence="2">Uncharacterized protein</fullName>
    </submittedName>
</protein>
<sequence length="227" mass="24648">MVTAVLTLLAPALCVALFILTLVLAKGDICPGQRGRIHKLLPALGLLWLSVASLKVEAFLVVFALFYFYSKVKTGKTKEKGPFWVLHLTNGFAVAFAGLVIAFQSNIAASISLVCAGLLLGTCLGHLFLIIARTRLQAFHRILPVAGVVFSMLLTLSVAFNTSQWSEAEIMTHLLGIVVSLVMLLLAVMLWSWHMIRHTAPTTGQVVVAFLSLMLTNVGLIQLYSMV</sequence>
<organism evidence="2 3">
    <name type="scientific">Vibrio gelatinilyticus</name>
    <dbReference type="NCBI Taxonomy" id="2893468"/>
    <lineage>
        <taxon>Bacteria</taxon>
        <taxon>Pseudomonadati</taxon>
        <taxon>Pseudomonadota</taxon>
        <taxon>Gammaproteobacteria</taxon>
        <taxon>Vibrionales</taxon>
        <taxon>Vibrionaceae</taxon>
        <taxon>Vibrio</taxon>
    </lineage>
</organism>
<accession>A0A9X1W7G1</accession>
<reference evidence="2" key="1">
    <citation type="submission" date="2021-11" db="EMBL/GenBank/DDBJ databases">
        <title>Vibrio ZSDE26 sp. nov. and Vibrio ZSDZ34 sp. nov., isolated from coastal seawater in Qingdao.</title>
        <authorList>
            <person name="Zhang P."/>
        </authorList>
    </citation>
    <scope>NUCLEOTIDE SEQUENCE</scope>
    <source>
        <strain evidence="2">ZSDZ34</strain>
    </source>
</reference>
<evidence type="ECO:0000313" key="2">
    <source>
        <dbReference type="EMBL" id="MCJ2375333.1"/>
    </source>
</evidence>
<comment type="caution">
    <text evidence="2">The sequence shown here is derived from an EMBL/GenBank/DDBJ whole genome shotgun (WGS) entry which is preliminary data.</text>
</comment>
<dbReference type="EMBL" id="JAJNNZ010000001">
    <property type="protein sequence ID" value="MCJ2375333.1"/>
    <property type="molecule type" value="Genomic_DNA"/>
</dbReference>
<keyword evidence="1" id="KW-0812">Transmembrane</keyword>
<gene>
    <name evidence="2" type="ORF">LNL84_00635</name>
</gene>
<evidence type="ECO:0000313" key="3">
    <source>
        <dbReference type="Proteomes" id="UP001139488"/>
    </source>
</evidence>